<feature type="signal peptide" evidence="6">
    <location>
        <begin position="1"/>
        <end position="19"/>
    </location>
</feature>
<proteinExistence type="predicted"/>
<dbReference type="InterPro" id="IPR044878">
    <property type="entry name" value="UbiA_sf"/>
</dbReference>
<keyword evidence="2 5" id="KW-0812">Transmembrane</keyword>
<reference evidence="7" key="1">
    <citation type="submission" date="2021-01" db="EMBL/GenBank/DDBJ databases">
        <authorList>
            <person name="Corre E."/>
            <person name="Pelletier E."/>
            <person name="Niang G."/>
            <person name="Scheremetjew M."/>
            <person name="Finn R."/>
            <person name="Kale V."/>
            <person name="Holt S."/>
            <person name="Cochrane G."/>
            <person name="Meng A."/>
            <person name="Brown T."/>
            <person name="Cohen L."/>
        </authorList>
    </citation>
    <scope>NUCLEOTIDE SEQUENCE</scope>
    <source>
        <strain evidence="7">CCMP622</strain>
    </source>
</reference>
<evidence type="ECO:0000256" key="5">
    <source>
        <dbReference type="SAM" id="Phobius"/>
    </source>
</evidence>
<comment type="subcellular location">
    <subcellularLocation>
        <location evidence="1">Membrane</location>
        <topology evidence="1">Multi-pass membrane protein</topology>
    </subcellularLocation>
</comment>
<dbReference type="AlphaFoldDB" id="A0A7S2TS20"/>
<name>A0A7S2TS20_9EUKA</name>
<evidence type="ECO:0000256" key="2">
    <source>
        <dbReference type="ARBA" id="ARBA00022692"/>
    </source>
</evidence>
<dbReference type="InterPro" id="IPR000537">
    <property type="entry name" value="UbiA_prenyltransferase"/>
</dbReference>
<dbReference type="GO" id="GO:0016765">
    <property type="term" value="F:transferase activity, transferring alkyl or aryl (other than methyl) groups"/>
    <property type="evidence" value="ECO:0007669"/>
    <property type="project" value="InterPro"/>
</dbReference>
<keyword evidence="3 5" id="KW-1133">Transmembrane helix</keyword>
<evidence type="ECO:0000256" key="4">
    <source>
        <dbReference type="ARBA" id="ARBA00023136"/>
    </source>
</evidence>
<feature type="transmembrane region" description="Helical" evidence="5">
    <location>
        <begin position="243"/>
        <end position="264"/>
    </location>
</feature>
<dbReference type="Pfam" id="PF01040">
    <property type="entry name" value="UbiA"/>
    <property type="match status" value="1"/>
</dbReference>
<feature type="transmembrane region" description="Helical" evidence="5">
    <location>
        <begin position="174"/>
        <end position="198"/>
    </location>
</feature>
<sequence length="277" mass="31053">MLITFTCLLLHFAAFFVRYDKDEQLTFATYLSLCRCKIQLNNLIIPFGMLLCDNPKPHSAVDVVKLLVSFGVIFYGGCVYVVNAVSDLEDDIREKPHRPLPEGIFRVDHAKCFAIFNFGLGMVSGAALNGMRALRFYSAFMALNLVYSFFLRGWRSPIVPCAVVTLTAPLRLCMGATFANGSLPMACYILTYMVYLAMQLQRKLVMQKDDAKQPASAKVLPVLVVYVATSIIVGSQLDLTEFRWRLFMTVYVVSSINYVALGLIPQTRHILAAQMQT</sequence>
<keyword evidence="4 5" id="KW-0472">Membrane</keyword>
<evidence type="ECO:0000256" key="6">
    <source>
        <dbReference type="SAM" id="SignalP"/>
    </source>
</evidence>
<keyword evidence="6" id="KW-0732">Signal</keyword>
<accession>A0A7S2TS20</accession>
<dbReference type="GO" id="GO:0016020">
    <property type="term" value="C:membrane"/>
    <property type="evidence" value="ECO:0007669"/>
    <property type="project" value="UniProtKB-SubCell"/>
</dbReference>
<evidence type="ECO:0000256" key="1">
    <source>
        <dbReference type="ARBA" id="ARBA00004141"/>
    </source>
</evidence>
<organism evidence="7">
    <name type="scientific">Lotharella oceanica</name>
    <dbReference type="NCBI Taxonomy" id="641309"/>
    <lineage>
        <taxon>Eukaryota</taxon>
        <taxon>Sar</taxon>
        <taxon>Rhizaria</taxon>
        <taxon>Cercozoa</taxon>
        <taxon>Chlorarachniophyceae</taxon>
        <taxon>Lotharella</taxon>
    </lineage>
</organism>
<protein>
    <submittedName>
        <fullName evidence="7">Uncharacterized protein</fullName>
    </submittedName>
</protein>
<feature type="chain" id="PRO_5031459983" evidence="6">
    <location>
        <begin position="20"/>
        <end position="277"/>
    </location>
</feature>
<gene>
    <name evidence="7" type="ORF">LSP00402_LOCUS11996</name>
</gene>
<dbReference type="EMBL" id="HBHP01019312">
    <property type="protein sequence ID" value="CAD9768005.1"/>
    <property type="molecule type" value="Transcribed_RNA"/>
</dbReference>
<feature type="transmembrane region" description="Helical" evidence="5">
    <location>
        <begin position="63"/>
        <end position="85"/>
    </location>
</feature>
<evidence type="ECO:0000313" key="7">
    <source>
        <dbReference type="EMBL" id="CAD9768005.1"/>
    </source>
</evidence>
<evidence type="ECO:0000256" key="3">
    <source>
        <dbReference type="ARBA" id="ARBA00022989"/>
    </source>
</evidence>
<feature type="transmembrane region" description="Helical" evidence="5">
    <location>
        <begin position="219"/>
        <end position="237"/>
    </location>
</feature>
<dbReference type="Gene3D" id="1.10.357.140">
    <property type="entry name" value="UbiA prenyltransferase"/>
    <property type="match status" value="1"/>
</dbReference>